<dbReference type="PANTHER" id="PTHR10344">
    <property type="entry name" value="THYMIDYLATE KINASE"/>
    <property type="match status" value="1"/>
</dbReference>
<dbReference type="AlphaFoldDB" id="A0A1Q5PLT8"/>
<dbReference type="Pfam" id="PF02223">
    <property type="entry name" value="Thymidylate_kin"/>
    <property type="match status" value="1"/>
</dbReference>
<evidence type="ECO:0000256" key="10">
    <source>
        <dbReference type="ARBA" id="ARBA00057735"/>
    </source>
</evidence>
<keyword evidence="6 11" id="KW-0547">Nucleotide-binding</keyword>
<keyword evidence="4 11" id="KW-0808">Transferase</keyword>
<protein>
    <recommendedName>
        <fullName evidence="3 11">Thymidylate kinase</fullName>
        <ecNumber evidence="2 11">2.7.4.9</ecNumber>
    </recommendedName>
    <alternativeName>
        <fullName evidence="11">dTMP kinase</fullName>
    </alternativeName>
</protein>
<dbReference type="InterPro" id="IPR027417">
    <property type="entry name" value="P-loop_NTPase"/>
</dbReference>
<dbReference type="GO" id="GO:0006227">
    <property type="term" value="P:dUDP biosynthetic process"/>
    <property type="evidence" value="ECO:0007669"/>
    <property type="project" value="TreeGrafter"/>
</dbReference>
<evidence type="ECO:0000256" key="2">
    <source>
        <dbReference type="ARBA" id="ARBA00012980"/>
    </source>
</evidence>
<dbReference type="SUPFAM" id="SSF52540">
    <property type="entry name" value="P-loop containing nucleoside triphosphate hydrolases"/>
    <property type="match status" value="1"/>
</dbReference>
<proteinExistence type="inferred from homology"/>
<accession>A0A1Q5PLT8</accession>
<dbReference type="NCBIfam" id="TIGR00041">
    <property type="entry name" value="DTMP_kinase"/>
    <property type="match status" value="1"/>
</dbReference>
<keyword evidence="7 11" id="KW-0418">Kinase</keyword>
<name>A0A1Q5PLT8_9ACTO</name>
<evidence type="ECO:0000259" key="12">
    <source>
        <dbReference type="Pfam" id="PF02223"/>
    </source>
</evidence>
<dbReference type="RefSeq" id="WP_073709371.1">
    <property type="nucleotide sequence ID" value="NZ_MQSV01000003.1"/>
</dbReference>
<dbReference type="PANTHER" id="PTHR10344:SF4">
    <property type="entry name" value="UMP-CMP KINASE 2, MITOCHONDRIAL"/>
    <property type="match status" value="1"/>
</dbReference>
<evidence type="ECO:0000256" key="1">
    <source>
        <dbReference type="ARBA" id="ARBA00009776"/>
    </source>
</evidence>
<dbReference type="HAMAP" id="MF_00165">
    <property type="entry name" value="Thymidylate_kinase"/>
    <property type="match status" value="1"/>
</dbReference>
<comment type="caution">
    <text evidence="13">The sequence shown here is derived from an EMBL/GenBank/DDBJ whole genome shotgun (WGS) entry which is preliminary data.</text>
</comment>
<evidence type="ECO:0000256" key="7">
    <source>
        <dbReference type="ARBA" id="ARBA00022777"/>
    </source>
</evidence>
<evidence type="ECO:0000313" key="13">
    <source>
        <dbReference type="EMBL" id="OKL48013.1"/>
    </source>
</evidence>
<keyword evidence="8 11" id="KW-0067">ATP-binding</keyword>
<dbReference type="InterPro" id="IPR018094">
    <property type="entry name" value="Thymidylate_kinase"/>
</dbReference>
<dbReference type="EC" id="2.7.4.9" evidence="2 11"/>
<evidence type="ECO:0000256" key="9">
    <source>
        <dbReference type="ARBA" id="ARBA00048743"/>
    </source>
</evidence>
<evidence type="ECO:0000256" key="4">
    <source>
        <dbReference type="ARBA" id="ARBA00022679"/>
    </source>
</evidence>
<gene>
    <name evidence="11" type="primary">tmk</name>
    <name evidence="13" type="ORF">BSR29_05925</name>
</gene>
<feature type="domain" description="Thymidylate kinase-like" evidence="12">
    <location>
        <begin position="20"/>
        <end position="205"/>
    </location>
</feature>
<dbReference type="GO" id="GO:0005524">
    <property type="term" value="F:ATP binding"/>
    <property type="evidence" value="ECO:0007669"/>
    <property type="project" value="UniProtKB-UniRule"/>
</dbReference>
<evidence type="ECO:0000256" key="6">
    <source>
        <dbReference type="ARBA" id="ARBA00022741"/>
    </source>
</evidence>
<dbReference type="STRING" id="1921764.BSR28_05480"/>
<dbReference type="CDD" id="cd01672">
    <property type="entry name" value="TMPK"/>
    <property type="match status" value="1"/>
</dbReference>
<dbReference type="Gene3D" id="3.40.50.300">
    <property type="entry name" value="P-loop containing nucleotide triphosphate hydrolases"/>
    <property type="match status" value="1"/>
</dbReference>
<dbReference type="Proteomes" id="UP000186785">
    <property type="component" value="Unassembled WGS sequence"/>
</dbReference>
<reference evidence="13 14" key="1">
    <citation type="submission" date="2016-11" db="EMBL/GenBank/DDBJ databases">
        <title>Actinomyces gypaetusis sp. nov. isolated from the vulture Gypaetus barbatus in Qinghai Tibet Plateau China.</title>
        <authorList>
            <person name="Meng X."/>
        </authorList>
    </citation>
    <scope>NUCLEOTIDE SEQUENCE [LARGE SCALE GENOMIC DNA]</scope>
    <source>
        <strain evidence="13 14">VUL4_2</strain>
    </source>
</reference>
<dbReference type="OrthoDB" id="9774907at2"/>
<comment type="function">
    <text evidence="10 11">Phosphorylation of dTMP to form dTDP in both de novo and salvage pathways of dTTP synthesis.</text>
</comment>
<feature type="binding site" evidence="11">
    <location>
        <begin position="22"/>
        <end position="29"/>
    </location>
    <ligand>
        <name>ATP</name>
        <dbReference type="ChEBI" id="CHEBI:30616"/>
    </ligand>
</feature>
<sequence length="223" mass="24434">MSLSIPTVTDQAANGLFISFEGGEAVGKTTQIRLLTEQLENEGYQVVSTREPGGTDLGNQLRNLVQHGPEDVNPKAEALLYAADRSYHVATKIRPALEAGKVVITDRYLDSSIAYQGGARGLGEDVESLSRWATDGLMPHVTFLLDANPEDVHSRRDGATDRLERESLTFHQAVRERFLELAAAEPGRILVLDALSDPEAIAAQIWQHLNARLTDGRHQLVKS</sequence>
<comment type="similarity">
    <text evidence="1 11">Belongs to the thymidylate kinase family.</text>
</comment>
<evidence type="ECO:0000256" key="3">
    <source>
        <dbReference type="ARBA" id="ARBA00017144"/>
    </source>
</evidence>
<dbReference type="GO" id="GO:0005829">
    <property type="term" value="C:cytosol"/>
    <property type="evidence" value="ECO:0007669"/>
    <property type="project" value="TreeGrafter"/>
</dbReference>
<dbReference type="PROSITE" id="PS01331">
    <property type="entry name" value="THYMIDYLATE_KINASE"/>
    <property type="match status" value="1"/>
</dbReference>
<keyword evidence="14" id="KW-1185">Reference proteome</keyword>
<evidence type="ECO:0000256" key="5">
    <source>
        <dbReference type="ARBA" id="ARBA00022727"/>
    </source>
</evidence>
<dbReference type="EMBL" id="MQSV01000003">
    <property type="protein sequence ID" value="OKL48013.1"/>
    <property type="molecule type" value="Genomic_DNA"/>
</dbReference>
<dbReference type="FunFam" id="3.40.50.300:FF:000225">
    <property type="entry name" value="Thymidylate kinase"/>
    <property type="match status" value="1"/>
</dbReference>
<dbReference type="InterPro" id="IPR018095">
    <property type="entry name" value="Thymidylate_kin_CS"/>
</dbReference>
<dbReference type="GO" id="GO:0004798">
    <property type="term" value="F:dTMP kinase activity"/>
    <property type="evidence" value="ECO:0007669"/>
    <property type="project" value="UniProtKB-UniRule"/>
</dbReference>
<organism evidence="13 14">
    <name type="scientific">Boudabousia liubingyangii</name>
    <dbReference type="NCBI Taxonomy" id="1921764"/>
    <lineage>
        <taxon>Bacteria</taxon>
        <taxon>Bacillati</taxon>
        <taxon>Actinomycetota</taxon>
        <taxon>Actinomycetes</taxon>
        <taxon>Actinomycetales</taxon>
        <taxon>Actinomycetaceae</taxon>
        <taxon>Boudabousia</taxon>
    </lineage>
</organism>
<dbReference type="InterPro" id="IPR039430">
    <property type="entry name" value="Thymidylate_kin-like_dom"/>
</dbReference>
<dbReference type="GO" id="GO:0006233">
    <property type="term" value="P:dTDP biosynthetic process"/>
    <property type="evidence" value="ECO:0007669"/>
    <property type="project" value="InterPro"/>
</dbReference>
<evidence type="ECO:0000313" key="14">
    <source>
        <dbReference type="Proteomes" id="UP000186785"/>
    </source>
</evidence>
<keyword evidence="5 11" id="KW-0545">Nucleotide biosynthesis</keyword>
<dbReference type="GO" id="GO:0006235">
    <property type="term" value="P:dTTP biosynthetic process"/>
    <property type="evidence" value="ECO:0007669"/>
    <property type="project" value="UniProtKB-UniRule"/>
</dbReference>
<comment type="catalytic activity">
    <reaction evidence="9 11">
        <text>dTMP + ATP = dTDP + ADP</text>
        <dbReference type="Rhea" id="RHEA:13517"/>
        <dbReference type="ChEBI" id="CHEBI:30616"/>
        <dbReference type="ChEBI" id="CHEBI:58369"/>
        <dbReference type="ChEBI" id="CHEBI:63528"/>
        <dbReference type="ChEBI" id="CHEBI:456216"/>
        <dbReference type="EC" id="2.7.4.9"/>
    </reaction>
</comment>
<evidence type="ECO:0000256" key="11">
    <source>
        <dbReference type="HAMAP-Rule" id="MF_00165"/>
    </source>
</evidence>
<evidence type="ECO:0000256" key="8">
    <source>
        <dbReference type="ARBA" id="ARBA00022840"/>
    </source>
</evidence>